<dbReference type="EMBL" id="CM000786">
    <property type="protein sequence ID" value="AQK43780.1"/>
    <property type="molecule type" value="Genomic_DNA"/>
</dbReference>
<dbReference type="InterPro" id="IPR012337">
    <property type="entry name" value="RNaseH-like_sf"/>
</dbReference>
<dbReference type="ExpressionAtlas" id="A0A1D6J778">
    <property type="expression patterns" value="baseline and differential"/>
</dbReference>
<evidence type="ECO:0000256" key="1">
    <source>
        <dbReference type="SAM" id="MobiDB-lite"/>
    </source>
</evidence>
<dbReference type="STRING" id="4577.A0A1D6J778"/>
<sequence>MGLQPRSAISRFAKIDGVCAALSMEGSPRYTLIPCSALSPVLALYMEGESLLQLLRLDRQRSAAGARRQAPRRRRRVPQRFRPRLPLPLQHVQRHASEEQFSRFLLYEVDAIRKACASLEEGYLPPVTFIVVQKRHHTRFCPKDHRSHKQTDRRGNILPGTTVDTKICHPSESDFYLCSHSGIHDELDAKPEELEGEELESQLLEPVAALSMHPVHVPGNKQPAHPASQKATAKDDKLAALQVEMAL</sequence>
<accession>A0A1D6J778</accession>
<protein>
    <submittedName>
        <fullName evidence="2">Uncharacterized protein</fullName>
    </submittedName>
</protein>
<dbReference type="PANTHER" id="PTHR22891">
    <property type="entry name" value="EUKARYOTIC TRANSLATION INITIATION FACTOR 2C"/>
    <property type="match status" value="1"/>
</dbReference>
<gene>
    <name evidence="2" type="ORF">ZEAMMB73_Zm00001d025457</name>
</gene>
<name>A0A1D6J778_MAIZE</name>
<reference evidence="2" key="1">
    <citation type="submission" date="2015-12" db="EMBL/GenBank/DDBJ databases">
        <title>Update maize B73 reference genome by single molecule sequencing technologies.</title>
        <authorList>
            <consortium name="Maize Genome Sequencing Project"/>
            <person name="Ware D."/>
        </authorList>
    </citation>
    <scope>NUCLEOTIDE SEQUENCE</scope>
    <source>
        <tissue evidence="2">Seedling</tissue>
    </source>
</reference>
<dbReference type="SMR" id="A0A1D6J778"/>
<dbReference type="PROSITE" id="PS50822">
    <property type="entry name" value="PIWI"/>
    <property type="match status" value="1"/>
</dbReference>
<dbReference type="InterPro" id="IPR003165">
    <property type="entry name" value="Piwi"/>
</dbReference>
<dbReference type="InterPro" id="IPR036397">
    <property type="entry name" value="RNaseH_sf"/>
</dbReference>
<organism evidence="2">
    <name type="scientific">Zea mays</name>
    <name type="common">Maize</name>
    <dbReference type="NCBI Taxonomy" id="4577"/>
    <lineage>
        <taxon>Eukaryota</taxon>
        <taxon>Viridiplantae</taxon>
        <taxon>Streptophyta</taxon>
        <taxon>Embryophyta</taxon>
        <taxon>Tracheophyta</taxon>
        <taxon>Spermatophyta</taxon>
        <taxon>Magnoliopsida</taxon>
        <taxon>Liliopsida</taxon>
        <taxon>Poales</taxon>
        <taxon>Poaceae</taxon>
        <taxon>PACMAD clade</taxon>
        <taxon>Panicoideae</taxon>
        <taxon>Andropogonodae</taxon>
        <taxon>Andropogoneae</taxon>
        <taxon>Tripsacinae</taxon>
        <taxon>Zea</taxon>
    </lineage>
</organism>
<dbReference type="SUPFAM" id="SSF53098">
    <property type="entry name" value="Ribonuclease H-like"/>
    <property type="match status" value="1"/>
</dbReference>
<proteinExistence type="predicted"/>
<dbReference type="AlphaFoldDB" id="A0A1D6J778"/>
<dbReference type="Pfam" id="PF02171">
    <property type="entry name" value="Piwi"/>
    <property type="match status" value="1"/>
</dbReference>
<evidence type="ECO:0000313" key="2">
    <source>
        <dbReference type="EMBL" id="AQK43780.1"/>
    </source>
</evidence>
<feature type="compositionally biased region" description="Basic and acidic residues" evidence="1">
    <location>
        <begin position="141"/>
        <end position="155"/>
    </location>
</feature>
<dbReference type="GO" id="GO:0003676">
    <property type="term" value="F:nucleic acid binding"/>
    <property type="evidence" value="ECO:0007669"/>
    <property type="project" value="InterPro"/>
</dbReference>
<dbReference type="InParanoid" id="A0A1D6J778"/>
<dbReference type="Gene3D" id="3.30.420.10">
    <property type="entry name" value="Ribonuclease H-like superfamily/Ribonuclease H"/>
    <property type="match status" value="1"/>
</dbReference>
<feature type="region of interest" description="Disordered" evidence="1">
    <location>
        <begin position="141"/>
        <end position="164"/>
    </location>
</feature>
<dbReference type="SMART" id="SM00950">
    <property type="entry name" value="Piwi"/>
    <property type="match status" value="1"/>
</dbReference>